<keyword evidence="1" id="KW-0472">Membrane</keyword>
<evidence type="ECO:0000313" key="3">
    <source>
        <dbReference type="Proteomes" id="UP000191154"/>
    </source>
</evidence>
<comment type="caution">
    <text evidence="2">The sequence shown here is derived from an EMBL/GenBank/DDBJ whole genome shotgun (WGS) entry which is preliminary data.</text>
</comment>
<evidence type="ECO:0000313" key="2">
    <source>
        <dbReference type="EMBL" id="OOM13756.1"/>
    </source>
</evidence>
<name>A0A1S8NB96_CLOSA</name>
<feature type="transmembrane region" description="Helical" evidence="1">
    <location>
        <begin position="40"/>
        <end position="57"/>
    </location>
</feature>
<keyword evidence="1" id="KW-1133">Transmembrane helix</keyword>
<gene>
    <name evidence="2" type="ORF">CLOSAC_18420</name>
</gene>
<keyword evidence="1" id="KW-0812">Transmembrane</keyword>
<evidence type="ECO:0000256" key="1">
    <source>
        <dbReference type="SAM" id="Phobius"/>
    </source>
</evidence>
<proteinExistence type="predicted"/>
<sequence length="103" mass="11544">MEKVNNLMSEAPLHLTTNTIILASITIFAFYILLKAISSMIKIVAVIGIFYFVLMSLQSTNLVNIPAVKETYTTIEKIIPSKELWTDALDKADKINKVVNDLK</sequence>
<dbReference type="Proteomes" id="UP000191154">
    <property type="component" value="Unassembled WGS sequence"/>
</dbReference>
<organism evidence="2 3">
    <name type="scientific">Clostridium saccharobutylicum</name>
    <dbReference type="NCBI Taxonomy" id="169679"/>
    <lineage>
        <taxon>Bacteria</taxon>
        <taxon>Bacillati</taxon>
        <taxon>Bacillota</taxon>
        <taxon>Clostridia</taxon>
        <taxon>Eubacteriales</taxon>
        <taxon>Clostridiaceae</taxon>
        <taxon>Clostridium</taxon>
    </lineage>
</organism>
<dbReference type="RefSeq" id="WP_077865149.1">
    <property type="nucleotide sequence ID" value="NZ_LZYZ01000003.1"/>
</dbReference>
<dbReference type="AlphaFoldDB" id="A0A1S8NB96"/>
<feature type="transmembrane region" description="Helical" evidence="1">
    <location>
        <begin position="12"/>
        <end position="33"/>
    </location>
</feature>
<protein>
    <submittedName>
        <fullName evidence="2">Uncharacterized protein</fullName>
    </submittedName>
</protein>
<reference evidence="2 3" key="1">
    <citation type="submission" date="2016-05" db="EMBL/GenBank/DDBJ databases">
        <title>Microbial solvent formation.</title>
        <authorList>
            <person name="Poehlein A."/>
            <person name="Montoya Solano J.D."/>
            <person name="Flitsch S."/>
            <person name="Krabben P."/>
            <person name="Duerre P."/>
            <person name="Daniel R."/>
        </authorList>
    </citation>
    <scope>NUCLEOTIDE SEQUENCE [LARGE SCALE GENOMIC DNA]</scope>
    <source>
        <strain evidence="2 3">L1-8</strain>
    </source>
</reference>
<accession>A0A1S8NB96</accession>
<dbReference type="EMBL" id="LZYZ01000003">
    <property type="protein sequence ID" value="OOM13756.1"/>
    <property type="molecule type" value="Genomic_DNA"/>
</dbReference>